<dbReference type="Gramene" id="KJB76640">
    <property type="protein sequence ID" value="KJB76640"/>
    <property type="gene ID" value="B456_012G098100"/>
</dbReference>
<dbReference type="AlphaFoldDB" id="A0A0D2VXM0"/>
<dbReference type="Proteomes" id="UP000032304">
    <property type="component" value="Chromosome 12"/>
</dbReference>
<sequence length="72" mass="8242">MEGDEVALACLISRILFAILGLVSFSILWAVNWRPWRIYSGTYQEEATEMRRTELDLTLEPIYSCHLGCFAA</sequence>
<dbReference type="OMA" id="WRIYSGT"/>
<keyword evidence="4" id="KW-1185">Reference proteome</keyword>
<keyword evidence="1" id="KW-0812">Transmembrane</keyword>
<name>A0A0D2VXM0_GOSRA</name>
<organism evidence="3 4">
    <name type="scientific">Gossypium raimondii</name>
    <name type="common">Peruvian cotton</name>
    <name type="synonym">Gossypium klotzschianum subsp. raimondii</name>
    <dbReference type="NCBI Taxonomy" id="29730"/>
    <lineage>
        <taxon>Eukaryota</taxon>
        <taxon>Viridiplantae</taxon>
        <taxon>Streptophyta</taxon>
        <taxon>Embryophyta</taxon>
        <taxon>Tracheophyta</taxon>
        <taxon>Spermatophyta</taxon>
        <taxon>Magnoliopsida</taxon>
        <taxon>eudicotyledons</taxon>
        <taxon>Gunneridae</taxon>
        <taxon>Pentapetalae</taxon>
        <taxon>rosids</taxon>
        <taxon>malvids</taxon>
        <taxon>Malvales</taxon>
        <taxon>Malvaceae</taxon>
        <taxon>Malvoideae</taxon>
        <taxon>Gossypium</taxon>
    </lineage>
</organism>
<protein>
    <recommendedName>
        <fullName evidence="2">Ig-like domain-containing protein</fullName>
    </recommendedName>
</protein>
<proteinExistence type="predicted"/>
<dbReference type="InterPro" id="IPR007110">
    <property type="entry name" value="Ig-like_dom"/>
</dbReference>
<dbReference type="EMBL" id="CM001751">
    <property type="protein sequence ID" value="KJB76640.1"/>
    <property type="molecule type" value="Genomic_DNA"/>
</dbReference>
<evidence type="ECO:0000259" key="2">
    <source>
        <dbReference type="PROSITE" id="PS50835"/>
    </source>
</evidence>
<evidence type="ECO:0000313" key="3">
    <source>
        <dbReference type="EMBL" id="KJB76640.1"/>
    </source>
</evidence>
<dbReference type="PROSITE" id="PS50835">
    <property type="entry name" value="IG_LIKE"/>
    <property type="match status" value="1"/>
</dbReference>
<gene>
    <name evidence="3" type="ORF">B456_012G098100</name>
</gene>
<reference evidence="3 4" key="1">
    <citation type="journal article" date="2012" name="Nature">
        <title>Repeated polyploidization of Gossypium genomes and the evolution of spinnable cotton fibres.</title>
        <authorList>
            <person name="Paterson A.H."/>
            <person name="Wendel J.F."/>
            <person name="Gundlach H."/>
            <person name="Guo H."/>
            <person name="Jenkins J."/>
            <person name="Jin D."/>
            <person name="Llewellyn D."/>
            <person name="Showmaker K.C."/>
            <person name="Shu S."/>
            <person name="Udall J."/>
            <person name="Yoo M.J."/>
            <person name="Byers R."/>
            <person name="Chen W."/>
            <person name="Doron-Faigenboim A."/>
            <person name="Duke M.V."/>
            <person name="Gong L."/>
            <person name="Grimwood J."/>
            <person name="Grover C."/>
            <person name="Grupp K."/>
            <person name="Hu G."/>
            <person name="Lee T.H."/>
            <person name="Li J."/>
            <person name="Lin L."/>
            <person name="Liu T."/>
            <person name="Marler B.S."/>
            <person name="Page J.T."/>
            <person name="Roberts A.W."/>
            <person name="Romanel E."/>
            <person name="Sanders W.S."/>
            <person name="Szadkowski E."/>
            <person name="Tan X."/>
            <person name="Tang H."/>
            <person name="Xu C."/>
            <person name="Wang J."/>
            <person name="Wang Z."/>
            <person name="Zhang D."/>
            <person name="Zhang L."/>
            <person name="Ashrafi H."/>
            <person name="Bedon F."/>
            <person name="Bowers J.E."/>
            <person name="Brubaker C.L."/>
            <person name="Chee P.W."/>
            <person name="Das S."/>
            <person name="Gingle A.R."/>
            <person name="Haigler C.H."/>
            <person name="Harker D."/>
            <person name="Hoffmann L.V."/>
            <person name="Hovav R."/>
            <person name="Jones D.C."/>
            <person name="Lemke C."/>
            <person name="Mansoor S."/>
            <person name="ur Rahman M."/>
            <person name="Rainville L.N."/>
            <person name="Rambani A."/>
            <person name="Reddy U.K."/>
            <person name="Rong J.K."/>
            <person name="Saranga Y."/>
            <person name="Scheffler B.E."/>
            <person name="Scheffler J.A."/>
            <person name="Stelly D.M."/>
            <person name="Triplett B.A."/>
            <person name="Van Deynze A."/>
            <person name="Vaslin M.F."/>
            <person name="Waghmare V.N."/>
            <person name="Walford S.A."/>
            <person name="Wright R.J."/>
            <person name="Zaki E.A."/>
            <person name="Zhang T."/>
            <person name="Dennis E.S."/>
            <person name="Mayer K.F."/>
            <person name="Peterson D.G."/>
            <person name="Rokhsar D.S."/>
            <person name="Wang X."/>
            <person name="Schmutz J."/>
        </authorList>
    </citation>
    <scope>NUCLEOTIDE SEQUENCE [LARGE SCALE GENOMIC DNA]</scope>
</reference>
<accession>A0A0D2VXM0</accession>
<evidence type="ECO:0000256" key="1">
    <source>
        <dbReference type="SAM" id="Phobius"/>
    </source>
</evidence>
<evidence type="ECO:0000313" key="4">
    <source>
        <dbReference type="Proteomes" id="UP000032304"/>
    </source>
</evidence>
<dbReference type="STRING" id="29730.A0A0D2VXM0"/>
<keyword evidence="1" id="KW-1133">Transmembrane helix</keyword>
<feature type="domain" description="Ig-like" evidence="2">
    <location>
        <begin position="1"/>
        <end position="72"/>
    </location>
</feature>
<keyword evidence="1" id="KW-0472">Membrane</keyword>
<feature type="transmembrane region" description="Helical" evidence="1">
    <location>
        <begin position="6"/>
        <end position="31"/>
    </location>
</feature>